<evidence type="ECO:0000313" key="2">
    <source>
        <dbReference type="Proteomes" id="UP001652445"/>
    </source>
</evidence>
<proteinExistence type="predicted"/>
<evidence type="ECO:0000313" key="1">
    <source>
        <dbReference type="EMBL" id="MCU6794818.1"/>
    </source>
</evidence>
<dbReference type="RefSeq" id="WP_262685890.1">
    <property type="nucleotide sequence ID" value="NZ_JAOQIO010000084.1"/>
</dbReference>
<organism evidence="1 2">
    <name type="scientific">Paenibacillus baimaensis</name>
    <dbReference type="NCBI Taxonomy" id="2982185"/>
    <lineage>
        <taxon>Bacteria</taxon>
        <taxon>Bacillati</taxon>
        <taxon>Bacillota</taxon>
        <taxon>Bacilli</taxon>
        <taxon>Bacillales</taxon>
        <taxon>Paenibacillaceae</taxon>
        <taxon>Paenibacillus</taxon>
    </lineage>
</organism>
<keyword evidence="2" id="KW-1185">Reference proteome</keyword>
<reference evidence="1 2" key="1">
    <citation type="submission" date="2022-09" db="EMBL/GenBank/DDBJ databases">
        <authorList>
            <person name="Han X.L."/>
            <person name="Wang Q."/>
            <person name="Lu T."/>
        </authorList>
    </citation>
    <scope>NUCLEOTIDE SEQUENCE [LARGE SCALE GENOMIC DNA]</scope>
    <source>
        <strain evidence="1 2">WQ 127069</strain>
    </source>
</reference>
<name>A0ABT2UJM4_9BACL</name>
<dbReference type="EMBL" id="JAOQIO010000084">
    <property type="protein sequence ID" value="MCU6794818.1"/>
    <property type="molecule type" value="Genomic_DNA"/>
</dbReference>
<dbReference type="Proteomes" id="UP001652445">
    <property type="component" value="Unassembled WGS sequence"/>
</dbReference>
<sequence length="261" mass="30332">MTDVWLRTDLKTASGEVNDIMWKHQCIGIMTLVYREADRITGAVQLEQAVYPEHARQQVITFVQAHLESLTYALGARTCEVTVSYSELDPLFFASMEKSDWVDVEEDYDYDYDWMEYERFEDENAEEQNEYVMGLEGSIHDEEAAVERYSAPSASAALVDEDERDYTVVRTKGNGDTYIFEIYQQSHGGLPIGRATIDASYRQLQGFIDFREPGDSVDRESIAKLMMQEMDKEKDFESFNLIMLYQNQPFEEINYEADWVH</sequence>
<gene>
    <name evidence="1" type="ORF">OB236_22145</name>
</gene>
<comment type="caution">
    <text evidence="1">The sequence shown here is derived from an EMBL/GenBank/DDBJ whole genome shotgun (WGS) entry which is preliminary data.</text>
</comment>
<protein>
    <submittedName>
        <fullName evidence="1">Uncharacterized protein</fullName>
    </submittedName>
</protein>
<accession>A0ABT2UJM4</accession>